<evidence type="ECO:0000313" key="3">
    <source>
        <dbReference type="Proteomes" id="UP000189177"/>
    </source>
</evidence>
<reference evidence="2 3" key="1">
    <citation type="submission" date="2017-02" db="EMBL/GenBank/DDBJ databases">
        <title>Genomic diversity within the haloalkaliphilic genus Thioalkalivibrio.</title>
        <authorList>
            <person name="Ahn A.-C."/>
            <person name="Meier-Kolthoff J."/>
            <person name="Overmars L."/>
            <person name="Richter M."/>
            <person name="Woyke T."/>
            <person name="Sorokin D.Y."/>
            <person name="Muyzer G."/>
        </authorList>
    </citation>
    <scope>NUCLEOTIDE SEQUENCE [LARGE SCALE GENOMIC DNA]</scope>
    <source>
        <strain evidence="2 3">HL17</strain>
    </source>
</reference>
<dbReference type="STRING" id="252474.B1A74_07820"/>
<accession>A0A1V2ZYB9</accession>
<dbReference type="EMBL" id="MUZR01000024">
    <property type="protein sequence ID" value="OOC10079.1"/>
    <property type="molecule type" value="Genomic_DNA"/>
</dbReference>
<proteinExistence type="predicted"/>
<dbReference type="Proteomes" id="UP000189177">
    <property type="component" value="Unassembled WGS sequence"/>
</dbReference>
<organism evidence="2 3">
    <name type="scientific">Thioalkalivibrio halophilus</name>
    <dbReference type="NCBI Taxonomy" id="252474"/>
    <lineage>
        <taxon>Bacteria</taxon>
        <taxon>Pseudomonadati</taxon>
        <taxon>Pseudomonadota</taxon>
        <taxon>Gammaproteobacteria</taxon>
        <taxon>Chromatiales</taxon>
        <taxon>Ectothiorhodospiraceae</taxon>
        <taxon>Thioalkalivibrio</taxon>
    </lineage>
</organism>
<feature type="region of interest" description="Disordered" evidence="1">
    <location>
        <begin position="50"/>
        <end position="74"/>
    </location>
</feature>
<evidence type="ECO:0000256" key="1">
    <source>
        <dbReference type="SAM" id="MobiDB-lite"/>
    </source>
</evidence>
<dbReference type="AlphaFoldDB" id="A0A1V2ZYB9"/>
<dbReference type="OrthoDB" id="5785303at2"/>
<sequence length="74" mass="8065">MPVYQAQLVELGRVVATTRFEAHSDQAAGKEADESADWRRGQWAAVTRVPTEPEPTIASRVTADDPAKEEGDTP</sequence>
<comment type="caution">
    <text evidence="2">The sequence shown here is derived from an EMBL/GenBank/DDBJ whole genome shotgun (WGS) entry which is preliminary data.</text>
</comment>
<gene>
    <name evidence="2" type="ORF">B1A74_07820</name>
</gene>
<keyword evidence="3" id="KW-1185">Reference proteome</keyword>
<name>A0A1V2ZYB9_9GAMM</name>
<evidence type="ECO:0000313" key="2">
    <source>
        <dbReference type="EMBL" id="OOC10079.1"/>
    </source>
</evidence>
<dbReference type="RefSeq" id="WP_077244285.1">
    <property type="nucleotide sequence ID" value="NZ_MUZR01000024.1"/>
</dbReference>
<feature type="compositionally biased region" description="Basic and acidic residues" evidence="1">
    <location>
        <begin position="62"/>
        <end position="74"/>
    </location>
</feature>
<protein>
    <submittedName>
        <fullName evidence="2">Uncharacterized protein</fullName>
    </submittedName>
</protein>